<protein>
    <submittedName>
        <fullName evidence="8">Cation:dicarboxylase symporter family transporter</fullName>
    </submittedName>
</protein>
<feature type="transmembrane region" description="Helical" evidence="7">
    <location>
        <begin position="7"/>
        <end position="26"/>
    </location>
</feature>
<dbReference type="PANTHER" id="PTHR42865">
    <property type="entry name" value="PROTON/GLUTAMATE-ASPARTATE SYMPORTER"/>
    <property type="match status" value="1"/>
</dbReference>
<sequence>MNRHLPLSLLLLSGLIAAGILLFHPGLREDPFLKHTLLAIVCGLSLLVLILLLNKHSPASPRHTIPADPVELRRTILQTLNTGKTAIIPEEKLDIAVKAVLQTWNTLIGEEHPLTCQISRHLRQPQITFAISGRKTNPLITVESEETSGKTLFRNASLTASYQYHNGENRLTLRQARKKHASYVPLLCAAIAGISVGLICRYGLPVETALELRSVILTPLFDTFLEILIAIALPMIFLSLVASLAGFGNIETFRAIGTTVLTRYLRRIFLALGIALVVCLPFIPLSLGSGIQGGGEFQSIFDLLLSIIPSSLFTPFTERHPLQIIFLAVLFGFVILLIHKSIPAVITLLEQTDYLIQQVMEKIILFLPVFIFLSMFRLMLTDQDFGQLGILFAVILVCHLIHLLIMGAEVSIARKLSPLTLIRKLLPSFLISVTTASSAATFPTNMSVCRDQCGISKKLAEFGVPLGTAFSRAGIATEYFCVSLFMAAHFGVPISLSWLIIAVIVVFLVSVAGVPVPCGNLINYPIVFAQLGISLDAMAFAIVIAVVLDYMNTAVNMVAVPIDMIQSAAKLDMLDEEKLKSDT</sequence>
<accession>A0ABT4IGV7</accession>
<evidence type="ECO:0000313" key="8">
    <source>
        <dbReference type="EMBL" id="MCZ0860983.1"/>
    </source>
</evidence>
<gene>
    <name evidence="8" type="ORF">O0S10_07060</name>
</gene>
<organism evidence="8 9">
    <name type="scientific">Methanocorpusculum petauri</name>
    <dbReference type="NCBI Taxonomy" id="3002863"/>
    <lineage>
        <taxon>Archaea</taxon>
        <taxon>Methanobacteriati</taxon>
        <taxon>Methanobacteriota</taxon>
        <taxon>Stenosarchaea group</taxon>
        <taxon>Methanomicrobia</taxon>
        <taxon>Methanomicrobiales</taxon>
        <taxon>Methanocorpusculaceae</taxon>
        <taxon>Methanocorpusculum</taxon>
    </lineage>
</organism>
<keyword evidence="9" id="KW-1185">Reference proteome</keyword>
<evidence type="ECO:0000256" key="1">
    <source>
        <dbReference type="ARBA" id="ARBA00004651"/>
    </source>
</evidence>
<feature type="transmembrane region" description="Helical" evidence="7">
    <location>
        <begin position="496"/>
        <end position="514"/>
    </location>
</feature>
<evidence type="ECO:0000256" key="7">
    <source>
        <dbReference type="SAM" id="Phobius"/>
    </source>
</evidence>
<feature type="transmembrane region" description="Helical" evidence="7">
    <location>
        <begin position="32"/>
        <end position="53"/>
    </location>
</feature>
<dbReference type="Gene3D" id="1.10.3860.10">
    <property type="entry name" value="Sodium:dicarboxylate symporter"/>
    <property type="match status" value="1"/>
</dbReference>
<dbReference type="PRINTS" id="PR00173">
    <property type="entry name" value="EDTRNSPORT"/>
</dbReference>
<feature type="transmembrane region" description="Helical" evidence="7">
    <location>
        <begin position="224"/>
        <end position="247"/>
    </location>
</feature>
<dbReference type="InterPro" id="IPR001991">
    <property type="entry name" value="Na-dicarboxylate_symporter"/>
</dbReference>
<evidence type="ECO:0000256" key="2">
    <source>
        <dbReference type="ARBA" id="ARBA00022448"/>
    </source>
</evidence>
<dbReference type="Pfam" id="PF00375">
    <property type="entry name" value="SDF"/>
    <property type="match status" value="1"/>
</dbReference>
<keyword evidence="3" id="KW-1003">Cell membrane</keyword>
<evidence type="ECO:0000256" key="6">
    <source>
        <dbReference type="ARBA" id="ARBA00023136"/>
    </source>
</evidence>
<comment type="caution">
    <text evidence="8">The sequence shown here is derived from an EMBL/GenBank/DDBJ whole genome shotgun (WGS) entry which is preliminary data.</text>
</comment>
<evidence type="ECO:0000313" key="9">
    <source>
        <dbReference type="Proteomes" id="UP001141422"/>
    </source>
</evidence>
<keyword evidence="6 7" id="KW-0472">Membrane</keyword>
<evidence type="ECO:0000256" key="3">
    <source>
        <dbReference type="ARBA" id="ARBA00022475"/>
    </source>
</evidence>
<proteinExistence type="predicted"/>
<feature type="transmembrane region" description="Helical" evidence="7">
    <location>
        <begin position="183"/>
        <end position="204"/>
    </location>
</feature>
<dbReference type="SUPFAM" id="SSF118215">
    <property type="entry name" value="Proton glutamate symport protein"/>
    <property type="match status" value="1"/>
</dbReference>
<dbReference type="EMBL" id="JAPTGB010000014">
    <property type="protein sequence ID" value="MCZ0860983.1"/>
    <property type="molecule type" value="Genomic_DNA"/>
</dbReference>
<feature type="transmembrane region" description="Helical" evidence="7">
    <location>
        <begin position="324"/>
        <end position="349"/>
    </location>
</feature>
<dbReference type="RefSeq" id="WP_268925180.1">
    <property type="nucleotide sequence ID" value="NZ_JAPTGB010000014.1"/>
</dbReference>
<keyword evidence="5 7" id="KW-1133">Transmembrane helix</keyword>
<evidence type="ECO:0000256" key="4">
    <source>
        <dbReference type="ARBA" id="ARBA00022692"/>
    </source>
</evidence>
<feature type="transmembrane region" description="Helical" evidence="7">
    <location>
        <begin position="355"/>
        <end position="376"/>
    </location>
</feature>
<feature type="transmembrane region" description="Helical" evidence="7">
    <location>
        <begin position="268"/>
        <end position="287"/>
    </location>
</feature>
<comment type="subcellular location">
    <subcellularLocation>
        <location evidence="1">Cell membrane</location>
        <topology evidence="1">Multi-pass membrane protein</topology>
    </subcellularLocation>
</comment>
<feature type="transmembrane region" description="Helical" evidence="7">
    <location>
        <begin position="388"/>
        <end position="408"/>
    </location>
</feature>
<feature type="transmembrane region" description="Helical" evidence="7">
    <location>
        <begin position="526"/>
        <end position="548"/>
    </location>
</feature>
<dbReference type="Proteomes" id="UP001141422">
    <property type="component" value="Unassembled WGS sequence"/>
</dbReference>
<name>A0ABT4IGV7_9EURY</name>
<keyword evidence="4 7" id="KW-0812">Transmembrane</keyword>
<dbReference type="InterPro" id="IPR036458">
    <property type="entry name" value="Na:dicarbo_symporter_sf"/>
</dbReference>
<reference evidence="8" key="1">
    <citation type="submission" date="2022-12" db="EMBL/GenBank/DDBJ databases">
        <title>Isolation and characterisation of novel Methanocorpusculum spp. from native Australian herbivores indicates the genus is ancestrally host-associated.</title>
        <authorList>
            <person name="Volmer J.G."/>
            <person name="Soo R.M."/>
            <person name="Evans P.N."/>
            <person name="Hoedt E.C."/>
            <person name="Astorga Alsina A.L."/>
            <person name="Woodcroft B.J."/>
            <person name="Tyson G.W."/>
            <person name="Hugenholtz P."/>
            <person name="Morrison M."/>
        </authorList>
    </citation>
    <scope>NUCLEOTIDE SEQUENCE</scope>
    <source>
        <strain evidence="8">MG</strain>
    </source>
</reference>
<evidence type="ECO:0000256" key="5">
    <source>
        <dbReference type="ARBA" id="ARBA00022989"/>
    </source>
</evidence>
<dbReference type="PANTHER" id="PTHR42865:SF7">
    <property type="entry name" value="PROTON_GLUTAMATE-ASPARTATE SYMPORTER"/>
    <property type="match status" value="1"/>
</dbReference>
<keyword evidence="2" id="KW-0813">Transport</keyword>